<name>A0A067S682_GALM3</name>
<dbReference type="EMBL" id="KL142424">
    <property type="protein sequence ID" value="KDR66326.1"/>
    <property type="molecule type" value="Genomic_DNA"/>
</dbReference>
<dbReference type="HOGENOM" id="CLU_031314_2_1_1"/>
<feature type="compositionally biased region" description="Low complexity" evidence="1">
    <location>
        <begin position="50"/>
        <end position="84"/>
    </location>
</feature>
<organism evidence="2 3">
    <name type="scientific">Galerina marginata (strain CBS 339.88)</name>
    <dbReference type="NCBI Taxonomy" id="685588"/>
    <lineage>
        <taxon>Eukaryota</taxon>
        <taxon>Fungi</taxon>
        <taxon>Dikarya</taxon>
        <taxon>Basidiomycota</taxon>
        <taxon>Agaricomycotina</taxon>
        <taxon>Agaricomycetes</taxon>
        <taxon>Agaricomycetidae</taxon>
        <taxon>Agaricales</taxon>
        <taxon>Agaricineae</taxon>
        <taxon>Strophariaceae</taxon>
        <taxon>Galerina</taxon>
    </lineage>
</organism>
<gene>
    <name evidence="2" type="ORF">GALMADRAFT_259368</name>
</gene>
<dbReference type="AlphaFoldDB" id="A0A067S682"/>
<reference evidence="3" key="1">
    <citation type="journal article" date="2014" name="Proc. Natl. Acad. Sci. U.S.A.">
        <title>Extensive sampling of basidiomycete genomes demonstrates inadequacy of the white-rot/brown-rot paradigm for wood decay fungi.</title>
        <authorList>
            <person name="Riley R."/>
            <person name="Salamov A.A."/>
            <person name="Brown D.W."/>
            <person name="Nagy L.G."/>
            <person name="Floudas D."/>
            <person name="Held B.W."/>
            <person name="Levasseur A."/>
            <person name="Lombard V."/>
            <person name="Morin E."/>
            <person name="Otillar R."/>
            <person name="Lindquist E.A."/>
            <person name="Sun H."/>
            <person name="LaButti K.M."/>
            <person name="Schmutz J."/>
            <person name="Jabbour D."/>
            <person name="Luo H."/>
            <person name="Baker S.E."/>
            <person name="Pisabarro A.G."/>
            <person name="Walton J.D."/>
            <person name="Blanchette R.A."/>
            <person name="Henrissat B."/>
            <person name="Martin F."/>
            <person name="Cullen D."/>
            <person name="Hibbett D.S."/>
            <person name="Grigoriev I.V."/>
        </authorList>
    </citation>
    <scope>NUCLEOTIDE SEQUENCE [LARGE SCALE GENOMIC DNA]</scope>
    <source>
        <strain evidence="3">CBS 339.88</strain>
    </source>
</reference>
<keyword evidence="3" id="KW-1185">Reference proteome</keyword>
<accession>A0A067S682</accession>
<dbReference type="Gene3D" id="3.60.130.30">
    <property type="match status" value="1"/>
</dbReference>
<proteinExistence type="predicted"/>
<sequence>MDRFVESLHPADSDFDFKAQVFKGIHLGARACDGSDYEEVDSPLTPLTDASRSTSPEPRPRTPTTTPGPALPSSLSPEALTSTPSAPPTRGEKRKAKKKQQGRRNAKEKKAKIRESGPKPALALKQIQTAVGVSSTYSAQDFDIASTGYISQRERGHSATFSLDQVVGPNSRYKFELKEWDGRNPMPIVDREDLVIGVCAGLPRGDETWDSLQLRASDLLEEARPRLCFNKKDLKHRRGSFPALAVGISHGGGQSYPKTLVHEPQNDSVLDALLQEDVFHRISGFSTGAFTTWAPRLCRYQTDNLSKVIAHDYELRAKNEHPKPEDKELRRNFPQTPWAATTLNFGPRTVCYKHADFGNLAFGWCAITALGEFDYKKGGHLILWDLGLVIEFPPGSTILIPSSAIRHSNTRIQIGERRYSFTQYSAGGIFRWVDNGFKTVVDRVCSMNPAEHVALLDDLSNQLEYGLSLYSTLKELETLANQSIRKPAVV</sequence>
<protein>
    <submittedName>
        <fullName evidence="2">Uncharacterized protein</fullName>
    </submittedName>
</protein>
<feature type="compositionally biased region" description="Basic residues" evidence="1">
    <location>
        <begin position="92"/>
        <end position="112"/>
    </location>
</feature>
<evidence type="ECO:0000313" key="2">
    <source>
        <dbReference type="EMBL" id="KDR66326.1"/>
    </source>
</evidence>
<evidence type="ECO:0000313" key="3">
    <source>
        <dbReference type="Proteomes" id="UP000027222"/>
    </source>
</evidence>
<dbReference type="STRING" id="685588.A0A067S682"/>
<evidence type="ECO:0000256" key="1">
    <source>
        <dbReference type="SAM" id="MobiDB-lite"/>
    </source>
</evidence>
<dbReference type="Proteomes" id="UP000027222">
    <property type="component" value="Unassembled WGS sequence"/>
</dbReference>
<dbReference type="OrthoDB" id="3020801at2759"/>
<feature type="region of interest" description="Disordered" evidence="1">
    <location>
        <begin position="33"/>
        <end position="121"/>
    </location>
</feature>